<sequence>MSSSYAGQQIAFLTQHGKEQVIAPILEPALGCVIKHVTGFDTDQLGTFTRDIRRPGSQLDAARRKARIGMELSGLSLGMASEGSFDLDPFAGMFPWNIELLVLIDDRLGIEVVGMAQGPGHSSHVQASDWPAVESFAAGVGFPDHHLVLRPQDQDDTRVHKGVSDWTGLKASFEQCLAQSGNRQVFVETDLRAFANPSRMQHIEQAAQDLLKRLQSCCPECASPGYWVSERQPGLPCSVCGRPTSGYLTEVWKCGRCLHTSVQTRTDCAFAEPKHCASCNP</sequence>
<keyword evidence="3" id="KW-1185">Reference proteome</keyword>
<dbReference type="InterPro" id="IPR046612">
    <property type="entry name" value="DUF6671"/>
</dbReference>
<feature type="domain" description="DUF6671" evidence="1">
    <location>
        <begin position="66"/>
        <end position="281"/>
    </location>
</feature>
<evidence type="ECO:0000313" key="3">
    <source>
        <dbReference type="Proteomes" id="UP001501353"/>
    </source>
</evidence>
<dbReference type="RefSeq" id="WP_344765636.1">
    <property type="nucleotide sequence ID" value="NZ_BAAAZE010000016.1"/>
</dbReference>
<protein>
    <recommendedName>
        <fullName evidence="1">DUF6671 domain-containing protein</fullName>
    </recommendedName>
</protein>
<dbReference type="Pfam" id="PF20376">
    <property type="entry name" value="DUF6671"/>
    <property type="match status" value="1"/>
</dbReference>
<evidence type="ECO:0000313" key="2">
    <source>
        <dbReference type="EMBL" id="GAA4034087.1"/>
    </source>
</evidence>
<dbReference type="Proteomes" id="UP001501353">
    <property type="component" value="Unassembled WGS sequence"/>
</dbReference>
<organism evidence="2 3">
    <name type="scientific">Actimicrobium antarcticum</name>
    <dbReference type="NCBI Taxonomy" id="1051899"/>
    <lineage>
        <taxon>Bacteria</taxon>
        <taxon>Pseudomonadati</taxon>
        <taxon>Pseudomonadota</taxon>
        <taxon>Betaproteobacteria</taxon>
        <taxon>Burkholderiales</taxon>
        <taxon>Oxalobacteraceae</taxon>
        <taxon>Actimicrobium</taxon>
    </lineage>
</organism>
<name>A0ABP7U0Q6_9BURK</name>
<evidence type="ECO:0000259" key="1">
    <source>
        <dbReference type="Pfam" id="PF20376"/>
    </source>
</evidence>
<gene>
    <name evidence="2" type="ORF">GCM10022212_36700</name>
</gene>
<comment type="caution">
    <text evidence="2">The sequence shown here is derived from an EMBL/GenBank/DDBJ whole genome shotgun (WGS) entry which is preliminary data.</text>
</comment>
<dbReference type="EMBL" id="BAAAZE010000016">
    <property type="protein sequence ID" value="GAA4034087.1"/>
    <property type="molecule type" value="Genomic_DNA"/>
</dbReference>
<reference evidence="3" key="1">
    <citation type="journal article" date="2019" name="Int. J. Syst. Evol. Microbiol.">
        <title>The Global Catalogue of Microorganisms (GCM) 10K type strain sequencing project: providing services to taxonomists for standard genome sequencing and annotation.</title>
        <authorList>
            <consortium name="The Broad Institute Genomics Platform"/>
            <consortium name="The Broad Institute Genome Sequencing Center for Infectious Disease"/>
            <person name="Wu L."/>
            <person name="Ma J."/>
        </authorList>
    </citation>
    <scope>NUCLEOTIDE SEQUENCE [LARGE SCALE GENOMIC DNA]</scope>
    <source>
        <strain evidence="3">JCM 16673</strain>
    </source>
</reference>
<accession>A0ABP7U0Q6</accession>
<proteinExistence type="predicted"/>